<proteinExistence type="predicted"/>
<evidence type="ECO:0008006" key="3">
    <source>
        <dbReference type="Google" id="ProtNLM"/>
    </source>
</evidence>
<sequence length="82" mass="8658">MDKNPHPGVRVLAASAPPPHTTCAASCRTGSDPVGRGLEHQLRPLADDLVGHHLQDCGHIVPLDRPNALSALLDPFLSTDLP</sequence>
<name>A0A2P2GJN3_STREW</name>
<dbReference type="EMBL" id="LAQS01000035">
    <property type="protein sequence ID" value="KKZ71724.1"/>
    <property type="molecule type" value="Genomic_DNA"/>
</dbReference>
<evidence type="ECO:0000313" key="1">
    <source>
        <dbReference type="EMBL" id="KKZ71724.1"/>
    </source>
</evidence>
<comment type="caution">
    <text evidence="1">The sequence shown here is derived from an EMBL/GenBank/DDBJ whole genome shotgun (WGS) entry which is preliminary data.</text>
</comment>
<protein>
    <recommendedName>
        <fullName evidence="3">AB hydrolase-1 domain-containing protein</fullName>
    </recommendedName>
</protein>
<accession>A0A2P2GJN3</accession>
<dbReference type="AlphaFoldDB" id="A0A2P2GJN3"/>
<evidence type="ECO:0000313" key="2">
    <source>
        <dbReference type="Proteomes" id="UP000265325"/>
    </source>
</evidence>
<keyword evidence="2" id="KW-1185">Reference proteome</keyword>
<reference evidence="1 2" key="1">
    <citation type="submission" date="2015-05" db="EMBL/GenBank/DDBJ databases">
        <title>Draft Genome assembly of Streptomyces showdoensis.</title>
        <authorList>
            <person name="Thapa K.K."/>
            <person name="Metsa-Ketela M."/>
        </authorList>
    </citation>
    <scope>NUCLEOTIDE SEQUENCE [LARGE SCALE GENOMIC DNA]</scope>
    <source>
        <strain evidence="1 2">ATCC 15227</strain>
    </source>
</reference>
<gene>
    <name evidence="1" type="ORF">VO63_22335</name>
</gene>
<dbReference type="Proteomes" id="UP000265325">
    <property type="component" value="Unassembled WGS sequence"/>
</dbReference>
<organism evidence="1 2">
    <name type="scientific">Streptomyces showdoensis</name>
    <dbReference type="NCBI Taxonomy" id="68268"/>
    <lineage>
        <taxon>Bacteria</taxon>
        <taxon>Bacillati</taxon>
        <taxon>Actinomycetota</taxon>
        <taxon>Actinomycetes</taxon>
        <taxon>Kitasatosporales</taxon>
        <taxon>Streptomycetaceae</taxon>
        <taxon>Streptomyces</taxon>
    </lineage>
</organism>